<feature type="domain" description="Inhibitor I9" evidence="14">
    <location>
        <begin position="26"/>
        <end position="111"/>
    </location>
</feature>
<dbReference type="InterPro" id="IPR015500">
    <property type="entry name" value="Peptidase_S8_subtilisin-rel"/>
</dbReference>
<dbReference type="PRINTS" id="PR00723">
    <property type="entry name" value="SUBTILISIN"/>
</dbReference>
<organism evidence="16 17">
    <name type="scientific">Coptis chinensis</name>
    <dbReference type="NCBI Taxonomy" id="261450"/>
    <lineage>
        <taxon>Eukaryota</taxon>
        <taxon>Viridiplantae</taxon>
        <taxon>Streptophyta</taxon>
        <taxon>Embryophyta</taxon>
        <taxon>Tracheophyta</taxon>
        <taxon>Spermatophyta</taxon>
        <taxon>Magnoliopsida</taxon>
        <taxon>Ranunculales</taxon>
        <taxon>Ranunculaceae</taxon>
        <taxon>Coptidoideae</taxon>
        <taxon>Coptis</taxon>
    </lineage>
</organism>
<feature type="active site" description="Charge relay system" evidence="9 10">
    <location>
        <position position="535"/>
    </location>
</feature>
<dbReference type="InterPro" id="IPR023828">
    <property type="entry name" value="Peptidase_S8_Ser-AS"/>
</dbReference>
<feature type="domain" description="Peptidase S8/S53" evidence="13">
    <location>
        <begin position="135"/>
        <end position="576"/>
    </location>
</feature>
<evidence type="ECO:0000256" key="4">
    <source>
        <dbReference type="ARBA" id="ARBA00022670"/>
    </source>
</evidence>
<accession>A0A835HNQ9</accession>
<name>A0A835HNQ9_9MAGN</name>
<gene>
    <name evidence="16" type="ORF">IFM89_031558</name>
</gene>
<dbReference type="InterPro" id="IPR041469">
    <property type="entry name" value="Subtilisin-like_FN3"/>
</dbReference>
<dbReference type="Gene3D" id="3.40.50.200">
    <property type="entry name" value="Peptidase S8/S53 domain"/>
    <property type="match status" value="1"/>
</dbReference>
<dbReference type="InterPro" id="IPR010259">
    <property type="entry name" value="S8pro/Inhibitor_I9"/>
</dbReference>
<keyword evidence="4 10" id="KW-0645">Protease</keyword>
<dbReference type="AlphaFoldDB" id="A0A835HNQ9"/>
<evidence type="ECO:0000256" key="7">
    <source>
        <dbReference type="ARBA" id="ARBA00022825"/>
    </source>
</evidence>
<keyword evidence="8" id="KW-0325">Glycoprotein</keyword>
<dbReference type="Gene3D" id="3.30.70.80">
    <property type="entry name" value="Peptidase S8 propeptide/proteinase inhibitor I9"/>
    <property type="match status" value="1"/>
</dbReference>
<evidence type="ECO:0000256" key="6">
    <source>
        <dbReference type="ARBA" id="ARBA00022801"/>
    </source>
</evidence>
<evidence type="ECO:0000256" key="9">
    <source>
        <dbReference type="PIRSR" id="PIRSR615500-1"/>
    </source>
</evidence>
<dbReference type="PANTHER" id="PTHR10795">
    <property type="entry name" value="PROPROTEIN CONVERTASE SUBTILISIN/KEXIN"/>
    <property type="match status" value="1"/>
</dbReference>
<evidence type="ECO:0000259" key="13">
    <source>
        <dbReference type="Pfam" id="PF00082"/>
    </source>
</evidence>
<feature type="domain" description="Subtilisin-like protease fibronectin type-III" evidence="15">
    <location>
        <begin position="648"/>
        <end position="747"/>
    </location>
</feature>
<dbReference type="Pfam" id="PF00082">
    <property type="entry name" value="Peptidase_S8"/>
    <property type="match status" value="1"/>
</dbReference>
<dbReference type="InterPro" id="IPR000209">
    <property type="entry name" value="Peptidase_S8/S53_dom"/>
</dbReference>
<evidence type="ECO:0000256" key="1">
    <source>
        <dbReference type="ARBA" id="ARBA00004613"/>
    </source>
</evidence>
<evidence type="ECO:0000256" key="3">
    <source>
        <dbReference type="ARBA" id="ARBA00022525"/>
    </source>
</evidence>
<dbReference type="CDD" id="cd04852">
    <property type="entry name" value="Peptidases_S8_3"/>
    <property type="match status" value="1"/>
</dbReference>
<evidence type="ECO:0000313" key="17">
    <source>
        <dbReference type="Proteomes" id="UP000631114"/>
    </source>
</evidence>
<reference evidence="16 17" key="1">
    <citation type="submission" date="2020-10" db="EMBL/GenBank/DDBJ databases">
        <title>The Coptis chinensis genome and diversification of protoberbering-type alkaloids.</title>
        <authorList>
            <person name="Wang B."/>
            <person name="Shu S."/>
            <person name="Song C."/>
            <person name="Liu Y."/>
        </authorList>
    </citation>
    <scope>NUCLEOTIDE SEQUENCE [LARGE SCALE GENOMIC DNA]</scope>
    <source>
        <strain evidence="16">HL-2020</strain>
        <tissue evidence="16">Leaf</tissue>
    </source>
</reference>
<comment type="subcellular location">
    <subcellularLocation>
        <location evidence="1">Secreted</location>
    </subcellularLocation>
</comment>
<evidence type="ECO:0000259" key="15">
    <source>
        <dbReference type="Pfam" id="PF17766"/>
    </source>
</evidence>
<keyword evidence="5 12" id="KW-0732">Signal</keyword>
<dbReference type="FunFam" id="3.30.70.80:FF:000003">
    <property type="entry name" value="Subtilisin-like protease SBT1.9"/>
    <property type="match status" value="1"/>
</dbReference>
<evidence type="ECO:0000256" key="2">
    <source>
        <dbReference type="ARBA" id="ARBA00011073"/>
    </source>
</evidence>
<sequence>MTLSLIFAAWIVTAFHVEIAVADRSTYIIHMDKSFMPKTFASHHEWYSATVSSLDLTDKTSSETAKSTPELLYAYDNAMHGFSAVLSFEELQELQKSTGFVTAYPDKVVTLDTTHTFEFLSLNTESGLWPASNYGKDVIVGMIDSGIWPESQSFNDDGMTEVPARWKGVCQAGDSFNSSMCNRKLVGARYFSRGSQAANPQASRDGNSPRDTFGHGTHTSSTVAGNYVEGVSFFGYAKGTARGIAPRARVAMYKVTGSSGIGSDILAGMDQAIADGVDLISISMGINRTPLYEDPIAIAAFAAMEKGVLVSSSAGNEGPDPMSLHNGTPWMLTVGASTIDRQFSAILTLGNGVSIIAWSQFPANALLVDVPLVYNETLLACNSSELFTEATGKIVICNDEFGDLRTQIDQVTSSEAAGAIFISNNSQYTEVGDLPCPGIVTNPIYTAMLINYAKSTVNPTVTMKFQQDFLGAKPAPTVAFYSSRGPSPSYPSILKPDLIAPGSKVLAAWAPITPAASIGSNLDLSSDYNAISGTSMACPHASGVAALLKGAHPEWSPAAIRSAMMTTASQLDNTYGQIRDNGNSLTYATPLAMGAGQIDPNKALDPGLIYDTSAQDYVNHLCSMNFSSKQILAITRSSNYICSNVSTDLNYPSFMAFFNNNTPSTVHEFRRTVTNFGDGAATYRAKLTVPPGTLISVTPDTLTFSDKYESLSFSLSIDSHQMKGTTSFGSLVWEDDGAKHTVRSPIVAYKMV</sequence>
<evidence type="ECO:0000256" key="12">
    <source>
        <dbReference type="SAM" id="SignalP"/>
    </source>
</evidence>
<proteinExistence type="inferred from homology"/>
<dbReference type="InterPro" id="IPR036852">
    <property type="entry name" value="Peptidase_S8/S53_dom_sf"/>
</dbReference>
<dbReference type="OrthoDB" id="206201at2759"/>
<keyword evidence="3" id="KW-0964">Secreted</keyword>
<dbReference type="Pfam" id="PF17766">
    <property type="entry name" value="fn3_6"/>
    <property type="match status" value="1"/>
</dbReference>
<dbReference type="CDD" id="cd02120">
    <property type="entry name" value="PA_subtilisin_like"/>
    <property type="match status" value="1"/>
</dbReference>
<dbReference type="SUPFAM" id="SSF52743">
    <property type="entry name" value="Subtilisin-like"/>
    <property type="match status" value="1"/>
</dbReference>
<dbReference type="GO" id="GO:0006508">
    <property type="term" value="P:proteolysis"/>
    <property type="evidence" value="ECO:0007669"/>
    <property type="project" value="UniProtKB-KW"/>
</dbReference>
<evidence type="ECO:0000256" key="10">
    <source>
        <dbReference type="PROSITE-ProRule" id="PRU01240"/>
    </source>
</evidence>
<dbReference type="InterPro" id="IPR045051">
    <property type="entry name" value="SBT"/>
</dbReference>
<dbReference type="Proteomes" id="UP000631114">
    <property type="component" value="Unassembled WGS sequence"/>
</dbReference>
<comment type="caution">
    <text evidence="16">The sequence shown here is derived from an EMBL/GenBank/DDBJ whole genome shotgun (WGS) entry which is preliminary data.</text>
</comment>
<dbReference type="InterPro" id="IPR037045">
    <property type="entry name" value="S8pro/Inhibitor_I9_sf"/>
</dbReference>
<feature type="compositionally biased region" description="Polar residues" evidence="11">
    <location>
        <begin position="195"/>
        <end position="210"/>
    </location>
</feature>
<feature type="chain" id="PRO_5032444270" evidence="12">
    <location>
        <begin position="23"/>
        <end position="752"/>
    </location>
</feature>
<evidence type="ECO:0000259" key="14">
    <source>
        <dbReference type="Pfam" id="PF05922"/>
    </source>
</evidence>
<feature type="region of interest" description="Disordered" evidence="11">
    <location>
        <begin position="195"/>
        <end position="218"/>
    </location>
</feature>
<evidence type="ECO:0000256" key="8">
    <source>
        <dbReference type="ARBA" id="ARBA00023180"/>
    </source>
</evidence>
<evidence type="ECO:0000313" key="16">
    <source>
        <dbReference type="EMBL" id="KAF9602789.1"/>
    </source>
</evidence>
<protein>
    <submittedName>
        <fullName evidence="16">Uncharacterized protein</fullName>
    </submittedName>
</protein>
<keyword evidence="6 10" id="KW-0378">Hydrolase</keyword>
<feature type="active site" description="Charge relay system" evidence="9 10">
    <location>
        <position position="144"/>
    </location>
</feature>
<feature type="active site" description="Charge relay system" evidence="9 10">
    <location>
        <position position="215"/>
    </location>
</feature>
<dbReference type="Gene3D" id="3.50.30.30">
    <property type="match status" value="1"/>
</dbReference>
<dbReference type="Gene3D" id="2.60.40.2310">
    <property type="match status" value="1"/>
</dbReference>
<dbReference type="FunFam" id="3.40.50.200:FF:000006">
    <property type="entry name" value="Subtilisin-like protease SBT1.5"/>
    <property type="match status" value="1"/>
</dbReference>
<dbReference type="PROSITE" id="PS51892">
    <property type="entry name" value="SUBTILASE"/>
    <property type="match status" value="1"/>
</dbReference>
<dbReference type="Pfam" id="PF05922">
    <property type="entry name" value="Inhibitor_I9"/>
    <property type="match status" value="1"/>
</dbReference>
<dbReference type="InterPro" id="IPR034197">
    <property type="entry name" value="Peptidases_S8_3"/>
</dbReference>
<comment type="similarity">
    <text evidence="2 10">Belongs to the peptidase S8 family.</text>
</comment>
<dbReference type="PROSITE" id="PS00138">
    <property type="entry name" value="SUBTILASE_SER"/>
    <property type="match status" value="1"/>
</dbReference>
<dbReference type="EMBL" id="JADFTS010000006">
    <property type="protein sequence ID" value="KAF9602789.1"/>
    <property type="molecule type" value="Genomic_DNA"/>
</dbReference>
<dbReference type="GO" id="GO:0004252">
    <property type="term" value="F:serine-type endopeptidase activity"/>
    <property type="evidence" value="ECO:0007669"/>
    <property type="project" value="UniProtKB-UniRule"/>
</dbReference>
<dbReference type="GO" id="GO:0005576">
    <property type="term" value="C:extracellular region"/>
    <property type="evidence" value="ECO:0007669"/>
    <property type="project" value="UniProtKB-SubCell"/>
</dbReference>
<evidence type="ECO:0000256" key="11">
    <source>
        <dbReference type="SAM" id="MobiDB-lite"/>
    </source>
</evidence>
<feature type="signal peptide" evidence="12">
    <location>
        <begin position="1"/>
        <end position="22"/>
    </location>
</feature>
<keyword evidence="7 10" id="KW-0720">Serine protease</keyword>
<keyword evidence="17" id="KW-1185">Reference proteome</keyword>
<evidence type="ECO:0000256" key="5">
    <source>
        <dbReference type="ARBA" id="ARBA00022729"/>
    </source>
</evidence>